<name>A0A8B8D3T7_CRAVI</name>
<dbReference type="KEGG" id="cvn:111124229"/>
<dbReference type="RefSeq" id="XP_022322797.1">
    <property type="nucleotide sequence ID" value="XM_022467089.1"/>
</dbReference>
<gene>
    <name evidence="2" type="primary">LOC111124229</name>
</gene>
<dbReference type="Proteomes" id="UP000694844">
    <property type="component" value="Chromosome 3"/>
</dbReference>
<accession>A0A8B8D3T7</accession>
<protein>
    <submittedName>
        <fullName evidence="2">Uncharacterized protein LOC111124229</fullName>
    </submittedName>
</protein>
<keyword evidence="1" id="KW-1185">Reference proteome</keyword>
<evidence type="ECO:0000313" key="2">
    <source>
        <dbReference type="RefSeq" id="XP_022322797.1"/>
    </source>
</evidence>
<dbReference type="AlphaFoldDB" id="A0A8B8D3T7"/>
<proteinExistence type="predicted"/>
<dbReference type="GeneID" id="111124229"/>
<evidence type="ECO:0000313" key="1">
    <source>
        <dbReference type="Proteomes" id="UP000694844"/>
    </source>
</evidence>
<sequence length="202" mass="22639">MKSRSQPEQYSGSVGAAMKQFPALGGVSERLVDHNGIGNSKLAYSIPVQVLPFKARIVHQIVAREFQSMLTNYMQHEKVQCIVQLAVHCMWLITPIKDPLSIKLGVAAAPGLIILRLESKWWILVAVNVKNSPKLSRGLIWVPLHCRAARPRLRRRKGANDVCSPFNWDSSQLSQDFLTPKVTRSLSPGQGLSWDPLIYIVY</sequence>
<reference evidence="2" key="1">
    <citation type="submission" date="2025-08" db="UniProtKB">
        <authorList>
            <consortium name="RefSeq"/>
        </authorList>
    </citation>
    <scope>IDENTIFICATION</scope>
    <source>
        <tissue evidence="2">Whole sample</tissue>
    </source>
</reference>
<organism evidence="1 2">
    <name type="scientific">Crassostrea virginica</name>
    <name type="common">Eastern oyster</name>
    <dbReference type="NCBI Taxonomy" id="6565"/>
    <lineage>
        <taxon>Eukaryota</taxon>
        <taxon>Metazoa</taxon>
        <taxon>Spiralia</taxon>
        <taxon>Lophotrochozoa</taxon>
        <taxon>Mollusca</taxon>
        <taxon>Bivalvia</taxon>
        <taxon>Autobranchia</taxon>
        <taxon>Pteriomorphia</taxon>
        <taxon>Ostreida</taxon>
        <taxon>Ostreoidea</taxon>
        <taxon>Ostreidae</taxon>
        <taxon>Crassostrea</taxon>
    </lineage>
</organism>